<dbReference type="PANTHER" id="PTHR10491">
    <property type="entry name" value="DTDP-4-DEHYDRORHAMNOSE REDUCTASE"/>
    <property type="match status" value="1"/>
</dbReference>
<comment type="caution">
    <text evidence="8">The sequence shown here is derived from an EMBL/GenBank/DDBJ whole genome shotgun (WGS) entry which is preliminary data.</text>
</comment>
<evidence type="ECO:0000256" key="4">
    <source>
        <dbReference type="ARBA" id="ARBA00017099"/>
    </source>
</evidence>
<evidence type="ECO:0000256" key="1">
    <source>
        <dbReference type="ARBA" id="ARBA00004781"/>
    </source>
</evidence>
<dbReference type="RefSeq" id="WP_303701272.1">
    <property type="nucleotide sequence ID" value="NZ_VSIV01000176.1"/>
</dbReference>
<dbReference type="EMBL" id="VSIV01000176">
    <property type="protein sequence ID" value="TYB33223.1"/>
    <property type="molecule type" value="Genomic_DNA"/>
</dbReference>
<evidence type="ECO:0000256" key="2">
    <source>
        <dbReference type="ARBA" id="ARBA00010944"/>
    </source>
</evidence>
<reference evidence="8 9" key="1">
    <citation type="submission" date="2019-08" db="EMBL/GenBank/DDBJ databases">
        <title>Genomic characterization of a novel candidate phylum (ARYD3) from a high temperature, high salinity tertiary oil reservoir in north central Oklahoma, USA.</title>
        <authorList>
            <person name="Youssef N.H."/>
            <person name="Yadav A."/>
            <person name="Elshahed M.S."/>
        </authorList>
    </citation>
    <scope>NUCLEOTIDE SEQUENCE [LARGE SCALE GENOMIC DNA]</scope>
    <source>
        <strain evidence="8">ARYD1</strain>
    </source>
</reference>
<comment type="similarity">
    <text evidence="2 6">Belongs to the dTDP-4-dehydrorhamnose reductase family.</text>
</comment>
<dbReference type="Proteomes" id="UP000323337">
    <property type="component" value="Unassembled WGS sequence"/>
</dbReference>
<keyword evidence="6 8" id="KW-0560">Oxidoreductase</keyword>
<keyword evidence="6" id="KW-0521">NADP</keyword>
<name>A0A5D0MNT0_FLESI</name>
<dbReference type="Pfam" id="PF04321">
    <property type="entry name" value="RmlD_sub_bind"/>
    <property type="match status" value="1"/>
</dbReference>
<dbReference type="Gene3D" id="3.40.50.720">
    <property type="entry name" value="NAD(P)-binding Rossmann-like Domain"/>
    <property type="match status" value="1"/>
</dbReference>
<evidence type="ECO:0000256" key="5">
    <source>
        <dbReference type="ARBA" id="ARBA00048200"/>
    </source>
</evidence>
<dbReference type="InterPro" id="IPR005913">
    <property type="entry name" value="dTDP_dehydrorham_reduct"/>
</dbReference>
<comment type="function">
    <text evidence="6">Catalyzes the reduction of dTDP-6-deoxy-L-lyxo-4-hexulose to yield dTDP-L-rhamnose.</text>
</comment>
<dbReference type="EC" id="1.1.1.133" evidence="3 6"/>
<dbReference type="InterPro" id="IPR036291">
    <property type="entry name" value="NAD(P)-bd_dom_sf"/>
</dbReference>
<dbReference type="GO" id="GO:0008831">
    <property type="term" value="F:dTDP-4-dehydrorhamnose reductase activity"/>
    <property type="evidence" value="ECO:0007669"/>
    <property type="project" value="UniProtKB-EC"/>
</dbReference>
<protein>
    <recommendedName>
        <fullName evidence="4 6">dTDP-4-dehydrorhamnose reductase</fullName>
        <ecNumber evidence="3 6">1.1.1.133</ecNumber>
    </recommendedName>
</protein>
<comment type="catalytic activity">
    <reaction evidence="5">
        <text>dTDP-beta-L-rhamnose + NADP(+) = dTDP-4-dehydro-beta-L-rhamnose + NADPH + H(+)</text>
        <dbReference type="Rhea" id="RHEA:21796"/>
        <dbReference type="ChEBI" id="CHEBI:15378"/>
        <dbReference type="ChEBI" id="CHEBI:57510"/>
        <dbReference type="ChEBI" id="CHEBI:57783"/>
        <dbReference type="ChEBI" id="CHEBI:58349"/>
        <dbReference type="ChEBI" id="CHEBI:62830"/>
        <dbReference type="EC" id="1.1.1.133"/>
    </reaction>
</comment>
<accession>A0A5D0MNT0</accession>
<evidence type="ECO:0000259" key="7">
    <source>
        <dbReference type="Pfam" id="PF04321"/>
    </source>
</evidence>
<comment type="pathway">
    <text evidence="1 6">Carbohydrate biosynthesis; dTDP-L-rhamnose biosynthesis.</text>
</comment>
<dbReference type="PANTHER" id="PTHR10491:SF4">
    <property type="entry name" value="METHIONINE ADENOSYLTRANSFERASE 2 SUBUNIT BETA"/>
    <property type="match status" value="1"/>
</dbReference>
<organism evidence="8 9">
    <name type="scientific">Flexistipes sinusarabici</name>
    <dbReference type="NCBI Taxonomy" id="2352"/>
    <lineage>
        <taxon>Bacteria</taxon>
        <taxon>Pseudomonadati</taxon>
        <taxon>Deferribacterota</taxon>
        <taxon>Deferribacteres</taxon>
        <taxon>Deferribacterales</taxon>
        <taxon>Flexistipitaceae</taxon>
        <taxon>Flexistipes</taxon>
    </lineage>
</organism>
<dbReference type="GO" id="GO:0005829">
    <property type="term" value="C:cytosol"/>
    <property type="evidence" value="ECO:0007669"/>
    <property type="project" value="TreeGrafter"/>
</dbReference>
<dbReference type="UniPathway" id="UPA00124"/>
<dbReference type="Gene3D" id="3.90.25.10">
    <property type="entry name" value="UDP-galactose 4-epimerase, domain 1"/>
    <property type="match status" value="1"/>
</dbReference>
<dbReference type="GO" id="GO:0019305">
    <property type="term" value="P:dTDP-rhamnose biosynthetic process"/>
    <property type="evidence" value="ECO:0007669"/>
    <property type="project" value="UniProtKB-UniPathway"/>
</dbReference>
<gene>
    <name evidence="8" type="primary">rfbD</name>
    <name evidence="8" type="ORF">FXF49_07430</name>
</gene>
<dbReference type="InterPro" id="IPR029903">
    <property type="entry name" value="RmlD-like-bd"/>
</dbReference>
<dbReference type="AlphaFoldDB" id="A0A5D0MNT0"/>
<dbReference type="SUPFAM" id="SSF51735">
    <property type="entry name" value="NAD(P)-binding Rossmann-fold domains"/>
    <property type="match status" value="1"/>
</dbReference>
<dbReference type="NCBIfam" id="TIGR01214">
    <property type="entry name" value="rmlD"/>
    <property type="match status" value="1"/>
</dbReference>
<proteinExistence type="inferred from homology"/>
<evidence type="ECO:0000313" key="8">
    <source>
        <dbReference type="EMBL" id="TYB33223.1"/>
    </source>
</evidence>
<evidence type="ECO:0000256" key="6">
    <source>
        <dbReference type="RuleBase" id="RU364082"/>
    </source>
</evidence>
<dbReference type="CDD" id="cd05254">
    <property type="entry name" value="dTDP_HR_like_SDR_e"/>
    <property type="match status" value="1"/>
</dbReference>
<evidence type="ECO:0000256" key="3">
    <source>
        <dbReference type="ARBA" id="ARBA00012929"/>
    </source>
</evidence>
<evidence type="ECO:0000313" key="9">
    <source>
        <dbReference type="Proteomes" id="UP000323337"/>
    </source>
</evidence>
<feature type="domain" description="RmlD-like substrate binding" evidence="7">
    <location>
        <begin position="2"/>
        <end position="278"/>
    </location>
</feature>
<sequence length="287" mass="32562">MILITGANGQLGTDFQKVLELENEEYIATDVDKLDITDENKILDFLKGRNIDIIINCAAYNNVDKAEEEQEFCYKLNAYAPKYLAEASQNTGAIFVTYSTDFVFDGLSSTPYTETDTPNPKSIYGKSKLEGERLVLSSYDKSFVIRTSWLFGLANKNFNTQIIEWSKKKNELNIVDDQISAPTYSYDLAYYSWLLIKTGKFGLYHFSNDGVASKYDQAEHVLKKIGWKGELGTAKTADFNLPAKRPGYSKLDCTKIKETLGKEIPHWKDAIDRYLEEYLSIKGEDNG</sequence>